<dbReference type="InterPro" id="IPR013507">
    <property type="entry name" value="DNA_mismatch_S5_2-like"/>
</dbReference>
<comment type="similarity">
    <text evidence="1">Belongs to the DNA mismatch repair MutL/HexB family.</text>
</comment>
<evidence type="ECO:0000256" key="3">
    <source>
        <dbReference type="SAM" id="MobiDB-lite"/>
    </source>
</evidence>
<feature type="domain" description="DNA mismatch repair protein S5" evidence="5">
    <location>
        <begin position="226"/>
        <end position="411"/>
    </location>
</feature>
<dbReference type="GO" id="GO:0006298">
    <property type="term" value="P:mismatch repair"/>
    <property type="evidence" value="ECO:0007669"/>
    <property type="project" value="InterPro"/>
</dbReference>
<dbReference type="InterPro" id="IPR037198">
    <property type="entry name" value="MutL_C_sf"/>
</dbReference>
<evidence type="ECO:0000256" key="1">
    <source>
        <dbReference type="ARBA" id="ARBA00006082"/>
    </source>
</evidence>
<evidence type="ECO:0000313" key="7">
    <source>
        <dbReference type="WBParaSite" id="TREG1_110530.3"/>
    </source>
</evidence>
<dbReference type="FunFam" id="3.30.565.10:FF:000014">
    <property type="entry name" value="Mismatch repair endonuclease pms1, putative"/>
    <property type="match status" value="1"/>
</dbReference>
<accession>A0AA85ITX9</accession>
<sequence>MDSTKPQSSPVISRLDKNLVHKICSGQVVVTLASAVKELLENSIDANASKIEIKLRGHGSDSIEVIDNGSGIKEEDFEGLTGKYCTSKLNTFDDLSSVETYGFRGEALSSLCRLARVTIHTCAAGVKMGTKLEFDSSGQIVNRRGMARAQGTTVCVNELFYDLPVRRRHLTDPNRLSKEFSKVINLLTAYCLVCVGIQISCNRIGKKGELINVISNGPSISVKDNIAAIFGHTQLNSLMELEEIDAIPDDICEEFDINRTSDQNSIRISGYVSKPPNLISTDNISSPVMNSSLTLSSSSNGKRRASSVCGHSSSERQFVYVNGRPCDLPKLTRLATDLWRRCSREAYSSITSGISLPNRSTCASFPVLVLMLTMPTKTVDINLTPDKRTLLLHHENYVLALAKAVLVKTLFNSIGMDIDSLSQSRLNLNESQIVTMPNNHDGNDRENGVGGDSVFGGSQEVSFSTPTYPRQSTLSDNGVSSTKRAPYSEDVQSTQIEIINLTPETPIRQSRDENISLESSQPIDSQEGDVENCDEIDNMEDQIYFNNIHLESTEVNFSMDNLRNRWSELLQTLSSTHGIDQSSRNDVVGYDDEQGDNNNNTNNDCDVGNFSFGQFRATEDKEAENELTMYFKKETFNSLQVIGQFNLGFIIARHRNDLFIIDQHASDEKYRFEQLAENYRFKSQPLVVPQKLHLTIANEQILINNLVVFAKNGFAFRINDNEPPGEQVFLVAAPMLENKLFSYRDIEEMLFVLSETCTKRCRPSRLRDILASRSCRSAVMIGTALDHKKMKRILTNMSTMDHPWNCPHGRPTMRHLFHLGILDKE</sequence>
<dbReference type="WBParaSite" id="TREG1_110530.3">
    <property type="protein sequence ID" value="TREG1_110530.3"/>
    <property type="gene ID" value="TREG1_110530"/>
</dbReference>
<dbReference type="SMART" id="SM01340">
    <property type="entry name" value="DNA_mis_repair"/>
    <property type="match status" value="1"/>
</dbReference>
<dbReference type="SUPFAM" id="SSF118116">
    <property type="entry name" value="DNA mismatch repair protein MutL"/>
    <property type="match status" value="1"/>
</dbReference>
<dbReference type="InterPro" id="IPR038973">
    <property type="entry name" value="MutL/Mlh/Pms-like"/>
</dbReference>
<dbReference type="InterPro" id="IPR014721">
    <property type="entry name" value="Ribsml_uS5_D2-typ_fold_subgr"/>
</dbReference>
<dbReference type="SUPFAM" id="SSF54211">
    <property type="entry name" value="Ribosomal protein S5 domain 2-like"/>
    <property type="match status" value="1"/>
</dbReference>
<dbReference type="PROSITE" id="PS00058">
    <property type="entry name" value="DNA_MISMATCH_REPAIR_1"/>
    <property type="match status" value="1"/>
</dbReference>
<keyword evidence="2" id="KW-0227">DNA damage</keyword>
<dbReference type="NCBIfam" id="TIGR00585">
    <property type="entry name" value="mutl"/>
    <property type="match status" value="1"/>
</dbReference>
<evidence type="ECO:0008006" key="9">
    <source>
        <dbReference type="Google" id="ProtNLM"/>
    </source>
</evidence>
<dbReference type="Gene3D" id="3.30.1540.20">
    <property type="entry name" value="MutL, C-terminal domain, dimerisation subdomain"/>
    <property type="match status" value="1"/>
</dbReference>
<dbReference type="InterPro" id="IPR042121">
    <property type="entry name" value="MutL_C_regsub"/>
</dbReference>
<dbReference type="InterPro" id="IPR020568">
    <property type="entry name" value="Ribosomal_Su5_D2-typ_SF"/>
</dbReference>
<evidence type="ECO:0000259" key="5">
    <source>
        <dbReference type="SMART" id="SM01340"/>
    </source>
</evidence>
<protein>
    <recommendedName>
        <fullName evidence="9">Mismatch repair endonuclease PMS2</fullName>
    </recommendedName>
</protein>
<keyword evidence="6" id="KW-1185">Reference proteome</keyword>
<dbReference type="SUPFAM" id="SSF55874">
    <property type="entry name" value="ATPase domain of HSP90 chaperone/DNA topoisomerase II/histidine kinase"/>
    <property type="match status" value="1"/>
</dbReference>
<dbReference type="PANTHER" id="PTHR10073">
    <property type="entry name" value="DNA MISMATCH REPAIR PROTEIN MLH, PMS, MUTL"/>
    <property type="match status" value="1"/>
</dbReference>
<evidence type="ECO:0000313" key="8">
    <source>
        <dbReference type="WBParaSite" id="TREG1_110540.1"/>
    </source>
</evidence>
<dbReference type="AlphaFoldDB" id="A0AA85ITX9"/>
<dbReference type="InterPro" id="IPR036890">
    <property type="entry name" value="HATPase_C_sf"/>
</dbReference>
<dbReference type="FunFam" id="3.30.1370.100:FF:000001">
    <property type="entry name" value="Mismatch repair endonuclease pms1, putative"/>
    <property type="match status" value="1"/>
</dbReference>
<dbReference type="Proteomes" id="UP000050795">
    <property type="component" value="Unassembled WGS sequence"/>
</dbReference>
<dbReference type="Gene3D" id="3.30.565.10">
    <property type="entry name" value="Histidine kinase-like ATPase, C-terminal domain"/>
    <property type="match status" value="1"/>
</dbReference>
<evidence type="ECO:0000259" key="4">
    <source>
        <dbReference type="SMART" id="SM00853"/>
    </source>
</evidence>
<organism evidence="6 7">
    <name type="scientific">Trichobilharzia regenti</name>
    <name type="common">Nasal bird schistosome</name>
    <dbReference type="NCBI Taxonomy" id="157069"/>
    <lineage>
        <taxon>Eukaryota</taxon>
        <taxon>Metazoa</taxon>
        <taxon>Spiralia</taxon>
        <taxon>Lophotrochozoa</taxon>
        <taxon>Platyhelminthes</taxon>
        <taxon>Trematoda</taxon>
        <taxon>Digenea</taxon>
        <taxon>Strigeidida</taxon>
        <taxon>Schistosomatoidea</taxon>
        <taxon>Schistosomatidae</taxon>
        <taxon>Trichobilharzia</taxon>
    </lineage>
</organism>
<feature type="domain" description="MutL C-terminal dimerisation" evidence="4">
    <location>
        <begin position="641"/>
        <end position="785"/>
    </location>
</feature>
<dbReference type="GO" id="GO:0016887">
    <property type="term" value="F:ATP hydrolysis activity"/>
    <property type="evidence" value="ECO:0007669"/>
    <property type="project" value="InterPro"/>
</dbReference>
<dbReference type="WBParaSite" id="TREG1_110540.1">
    <property type="protein sequence ID" value="TREG1_110540.1"/>
    <property type="gene ID" value="TREG1_110540"/>
</dbReference>
<dbReference type="Gene3D" id="3.30.230.10">
    <property type="match status" value="1"/>
</dbReference>
<proteinExistence type="inferred from homology"/>
<dbReference type="InterPro" id="IPR014762">
    <property type="entry name" value="DNA_mismatch_repair_CS"/>
</dbReference>
<dbReference type="InterPro" id="IPR002099">
    <property type="entry name" value="MutL/Mlh/PMS"/>
</dbReference>
<dbReference type="PANTHER" id="PTHR10073:SF52">
    <property type="entry name" value="MISMATCH REPAIR ENDONUCLEASE PMS2"/>
    <property type="match status" value="1"/>
</dbReference>
<dbReference type="GO" id="GO:0030983">
    <property type="term" value="F:mismatched DNA binding"/>
    <property type="evidence" value="ECO:0007669"/>
    <property type="project" value="InterPro"/>
</dbReference>
<dbReference type="SMART" id="SM00853">
    <property type="entry name" value="MutL_C"/>
    <property type="match status" value="1"/>
</dbReference>
<dbReference type="GO" id="GO:0005524">
    <property type="term" value="F:ATP binding"/>
    <property type="evidence" value="ECO:0007669"/>
    <property type="project" value="InterPro"/>
</dbReference>
<dbReference type="GO" id="GO:0140664">
    <property type="term" value="F:ATP-dependent DNA damage sensor activity"/>
    <property type="evidence" value="ECO:0007669"/>
    <property type="project" value="InterPro"/>
</dbReference>
<dbReference type="GO" id="GO:0032389">
    <property type="term" value="C:MutLalpha complex"/>
    <property type="evidence" value="ECO:0007669"/>
    <property type="project" value="TreeGrafter"/>
</dbReference>
<name>A0AA85ITX9_TRIRE</name>
<dbReference type="Pfam" id="PF13589">
    <property type="entry name" value="HATPase_c_3"/>
    <property type="match status" value="1"/>
</dbReference>
<evidence type="ECO:0000313" key="6">
    <source>
        <dbReference type="Proteomes" id="UP000050795"/>
    </source>
</evidence>
<dbReference type="Gene3D" id="3.30.1370.100">
    <property type="entry name" value="MutL, C-terminal domain, regulatory subdomain"/>
    <property type="match status" value="1"/>
</dbReference>
<dbReference type="InterPro" id="IPR014790">
    <property type="entry name" value="MutL_C"/>
</dbReference>
<dbReference type="Pfam" id="PF08676">
    <property type="entry name" value="MutL_C"/>
    <property type="match status" value="1"/>
</dbReference>
<dbReference type="Pfam" id="PF01119">
    <property type="entry name" value="DNA_mis_repair"/>
    <property type="match status" value="1"/>
</dbReference>
<dbReference type="InterPro" id="IPR042120">
    <property type="entry name" value="MutL_C_dimsub"/>
</dbReference>
<evidence type="ECO:0000256" key="2">
    <source>
        <dbReference type="ARBA" id="ARBA00022763"/>
    </source>
</evidence>
<reference evidence="7 8" key="2">
    <citation type="submission" date="2023-11" db="UniProtKB">
        <authorList>
            <consortium name="WormBaseParasite"/>
        </authorList>
    </citation>
    <scope>IDENTIFICATION</scope>
</reference>
<dbReference type="CDD" id="cd16926">
    <property type="entry name" value="HATPase_MutL-MLH-PMS-like"/>
    <property type="match status" value="1"/>
</dbReference>
<reference evidence="6" key="1">
    <citation type="submission" date="2022-06" db="EMBL/GenBank/DDBJ databases">
        <authorList>
            <person name="Berger JAMES D."/>
            <person name="Berger JAMES D."/>
        </authorList>
    </citation>
    <scope>NUCLEOTIDE SEQUENCE [LARGE SCALE GENOMIC DNA]</scope>
</reference>
<feature type="compositionally biased region" description="Polar residues" evidence="3">
    <location>
        <begin position="459"/>
        <end position="483"/>
    </location>
</feature>
<feature type="region of interest" description="Disordered" evidence="3">
    <location>
        <begin position="435"/>
        <end position="529"/>
    </location>
</feature>